<dbReference type="AlphaFoldDB" id="A0AAW0DTW0"/>
<keyword evidence="2" id="KW-1185">Reference proteome</keyword>
<accession>A0AAW0DTW0</accession>
<reference evidence="1 2" key="1">
    <citation type="journal article" date="2024" name="J Genomics">
        <title>Draft genome sequencing and assembly of Favolaschia claudopus CIRM-BRFM 2984 isolated from oak limbs.</title>
        <authorList>
            <person name="Navarro D."/>
            <person name="Drula E."/>
            <person name="Chaduli D."/>
            <person name="Cazenave R."/>
            <person name="Ahrendt S."/>
            <person name="Wang J."/>
            <person name="Lipzen A."/>
            <person name="Daum C."/>
            <person name="Barry K."/>
            <person name="Grigoriev I.V."/>
            <person name="Favel A."/>
            <person name="Rosso M.N."/>
            <person name="Martin F."/>
        </authorList>
    </citation>
    <scope>NUCLEOTIDE SEQUENCE [LARGE SCALE GENOMIC DNA]</scope>
    <source>
        <strain evidence="1 2">CIRM-BRFM 2984</strain>
    </source>
</reference>
<evidence type="ECO:0000313" key="1">
    <source>
        <dbReference type="EMBL" id="KAK7055170.1"/>
    </source>
</evidence>
<evidence type="ECO:0000313" key="2">
    <source>
        <dbReference type="Proteomes" id="UP001362999"/>
    </source>
</evidence>
<name>A0AAW0DTW0_9AGAR</name>
<sequence length="142" mass="15790">MLISHLLPFFLLSGYLETDFFRCVTESISLYNRSPSPVYYAHKVRVASLALLLTALSGQRPALRLDVFLIHSLAFSPIGARSPNLIDADRPGAPTQSCARVNQSCPFTEGRIPAPYVRRKYALSTKKKVGAASQKRAFRFSE</sequence>
<proteinExistence type="predicted"/>
<dbReference type="EMBL" id="JAWWNJ010000005">
    <property type="protein sequence ID" value="KAK7055170.1"/>
    <property type="molecule type" value="Genomic_DNA"/>
</dbReference>
<protein>
    <submittedName>
        <fullName evidence="1">Uncharacterized protein</fullName>
    </submittedName>
</protein>
<gene>
    <name evidence="1" type="ORF">R3P38DRAFT_2845560</name>
</gene>
<comment type="caution">
    <text evidence="1">The sequence shown here is derived from an EMBL/GenBank/DDBJ whole genome shotgun (WGS) entry which is preliminary data.</text>
</comment>
<organism evidence="1 2">
    <name type="scientific">Favolaschia claudopus</name>
    <dbReference type="NCBI Taxonomy" id="2862362"/>
    <lineage>
        <taxon>Eukaryota</taxon>
        <taxon>Fungi</taxon>
        <taxon>Dikarya</taxon>
        <taxon>Basidiomycota</taxon>
        <taxon>Agaricomycotina</taxon>
        <taxon>Agaricomycetes</taxon>
        <taxon>Agaricomycetidae</taxon>
        <taxon>Agaricales</taxon>
        <taxon>Marasmiineae</taxon>
        <taxon>Mycenaceae</taxon>
        <taxon>Favolaschia</taxon>
    </lineage>
</organism>
<dbReference type="Proteomes" id="UP001362999">
    <property type="component" value="Unassembled WGS sequence"/>
</dbReference>